<feature type="non-terminal residue" evidence="1">
    <location>
        <position position="47"/>
    </location>
</feature>
<protein>
    <recommendedName>
        <fullName evidence="3">Gag-pol polyprotein</fullName>
    </recommendedName>
</protein>
<sequence>MEKSNLSRNPIAPGCKLVKDEGVKVDATKYKQIVGCLMYLAATRPDI</sequence>
<comment type="caution">
    <text evidence="1">The sequence shown here is derived from an EMBL/GenBank/DDBJ whole genome shotgun (WGS) entry which is preliminary data.</text>
</comment>
<accession>A0A392SEH7</accession>
<evidence type="ECO:0008006" key="3">
    <source>
        <dbReference type="Google" id="ProtNLM"/>
    </source>
</evidence>
<proteinExistence type="predicted"/>
<organism evidence="1 2">
    <name type="scientific">Trifolium medium</name>
    <dbReference type="NCBI Taxonomy" id="97028"/>
    <lineage>
        <taxon>Eukaryota</taxon>
        <taxon>Viridiplantae</taxon>
        <taxon>Streptophyta</taxon>
        <taxon>Embryophyta</taxon>
        <taxon>Tracheophyta</taxon>
        <taxon>Spermatophyta</taxon>
        <taxon>Magnoliopsida</taxon>
        <taxon>eudicotyledons</taxon>
        <taxon>Gunneridae</taxon>
        <taxon>Pentapetalae</taxon>
        <taxon>rosids</taxon>
        <taxon>fabids</taxon>
        <taxon>Fabales</taxon>
        <taxon>Fabaceae</taxon>
        <taxon>Papilionoideae</taxon>
        <taxon>50 kb inversion clade</taxon>
        <taxon>NPAAA clade</taxon>
        <taxon>Hologalegina</taxon>
        <taxon>IRL clade</taxon>
        <taxon>Trifolieae</taxon>
        <taxon>Trifolium</taxon>
    </lineage>
</organism>
<dbReference type="Proteomes" id="UP000265520">
    <property type="component" value="Unassembled WGS sequence"/>
</dbReference>
<evidence type="ECO:0000313" key="2">
    <source>
        <dbReference type="Proteomes" id="UP000265520"/>
    </source>
</evidence>
<dbReference type="EMBL" id="LXQA010370526">
    <property type="protein sequence ID" value="MCI47301.1"/>
    <property type="molecule type" value="Genomic_DNA"/>
</dbReference>
<evidence type="ECO:0000313" key="1">
    <source>
        <dbReference type="EMBL" id="MCI47301.1"/>
    </source>
</evidence>
<reference evidence="1 2" key="1">
    <citation type="journal article" date="2018" name="Front. Plant Sci.">
        <title>Red Clover (Trifolium pratense) and Zigzag Clover (T. medium) - A Picture of Genomic Similarities and Differences.</title>
        <authorList>
            <person name="Dluhosova J."/>
            <person name="Istvanek J."/>
            <person name="Nedelnik J."/>
            <person name="Repkova J."/>
        </authorList>
    </citation>
    <scope>NUCLEOTIDE SEQUENCE [LARGE SCALE GENOMIC DNA]</scope>
    <source>
        <strain evidence="2">cv. 10/8</strain>
        <tissue evidence="1">Leaf</tissue>
    </source>
</reference>
<dbReference type="AlphaFoldDB" id="A0A392SEH7"/>
<name>A0A392SEH7_9FABA</name>
<keyword evidence="2" id="KW-1185">Reference proteome</keyword>